<evidence type="ECO:0000313" key="5">
    <source>
        <dbReference type="EMBL" id="EGN56665.1"/>
    </source>
</evidence>
<dbReference type="InterPro" id="IPR018060">
    <property type="entry name" value="HTH_AraC"/>
</dbReference>
<dbReference type="GO" id="GO:0046872">
    <property type="term" value="F:metal ion binding"/>
    <property type="evidence" value="ECO:0007669"/>
    <property type="project" value="InterPro"/>
</dbReference>
<reference evidence="6" key="1">
    <citation type="journal article" date="2011" name="Stand. Genomic Sci.">
        <title>Non-contiguous finished genome sequence of the opportunistic oral pathogen Prevotella multisaccharivorax type strain (PPPA20).</title>
        <authorList>
            <person name="Pati A."/>
            <person name="Gronow S."/>
            <person name="Lu M."/>
            <person name="Lapidus A."/>
            <person name="Nolan M."/>
            <person name="Lucas S."/>
            <person name="Hammon N."/>
            <person name="Deshpande S."/>
            <person name="Cheng J.F."/>
            <person name="Tapia R."/>
            <person name="Han C."/>
            <person name="Goodwin L."/>
            <person name="Pitluck S."/>
            <person name="Liolios K."/>
            <person name="Pagani I."/>
            <person name="Mavromatis K."/>
            <person name="Mikhailova N."/>
            <person name="Huntemann M."/>
            <person name="Chen A."/>
            <person name="Palaniappan K."/>
            <person name="Land M."/>
            <person name="Hauser L."/>
            <person name="Detter J.C."/>
            <person name="Brambilla E.M."/>
            <person name="Rohde M."/>
            <person name="Goker M."/>
            <person name="Woyke T."/>
            <person name="Bristow J."/>
            <person name="Eisen J.A."/>
            <person name="Markowitz V."/>
            <person name="Hugenholtz P."/>
            <person name="Kyrpides N.C."/>
            <person name="Klenk H.P."/>
            <person name="Ivanova N."/>
        </authorList>
    </citation>
    <scope>NUCLEOTIDE SEQUENCE [LARGE SCALE GENOMIC DNA]</scope>
    <source>
        <strain evidence="6">DSM 17128</strain>
    </source>
</reference>
<keyword evidence="6" id="KW-1185">Reference proteome</keyword>
<evidence type="ECO:0000313" key="6">
    <source>
        <dbReference type="Proteomes" id="UP000002772"/>
    </source>
</evidence>
<keyword evidence="3" id="KW-0804">Transcription</keyword>
<dbReference type="Gene3D" id="3.30.70.100">
    <property type="match status" value="1"/>
</dbReference>
<organism evidence="5 6">
    <name type="scientific">Hallella multisaccharivorax DSM 17128</name>
    <dbReference type="NCBI Taxonomy" id="688246"/>
    <lineage>
        <taxon>Bacteria</taxon>
        <taxon>Pseudomonadati</taxon>
        <taxon>Bacteroidota</taxon>
        <taxon>Bacteroidia</taxon>
        <taxon>Bacteroidales</taxon>
        <taxon>Prevotellaceae</taxon>
        <taxon>Hallella</taxon>
    </lineage>
</organism>
<dbReference type="SMART" id="SM00342">
    <property type="entry name" value="HTH_ARAC"/>
    <property type="match status" value="1"/>
</dbReference>
<accession>F8N9M3</accession>
<dbReference type="HOGENOM" id="CLU_121830_0_0_10"/>
<keyword evidence="2" id="KW-0238">DNA-binding</keyword>
<dbReference type="AlphaFoldDB" id="F8N9M3"/>
<protein>
    <submittedName>
        <fullName evidence="5">Transcriptional regulator, AraC family</fullName>
    </submittedName>
</protein>
<dbReference type="PANTHER" id="PTHR43280">
    <property type="entry name" value="ARAC-FAMILY TRANSCRIPTIONAL REGULATOR"/>
    <property type="match status" value="1"/>
</dbReference>
<dbReference type="GO" id="GO:0043565">
    <property type="term" value="F:sequence-specific DNA binding"/>
    <property type="evidence" value="ECO:0007669"/>
    <property type="project" value="InterPro"/>
</dbReference>
<dbReference type="InterPro" id="IPR009057">
    <property type="entry name" value="Homeodomain-like_sf"/>
</dbReference>
<dbReference type="GO" id="GO:0003700">
    <property type="term" value="F:DNA-binding transcription factor activity"/>
    <property type="evidence" value="ECO:0007669"/>
    <property type="project" value="InterPro"/>
</dbReference>
<sequence>MISTIYVKNMVCDRCIMAVDKTLRKLGLDPVDVRLGSADINGSLSDEQREQLKKGLQAIGFELLDDQNKRTIELIKKAIIELVHYNDNYSTVNISDFISDKLRQDYSSLSKLFSEYASKTIERYYMEIRIERVKELLTYRELTLSQIALKLNYSSVAYLSSQFKAVTGMTTSQFKKLQGDKRKKLDEI</sequence>
<dbReference type="eggNOG" id="COG2207">
    <property type="taxonomic scope" value="Bacteria"/>
</dbReference>
<dbReference type="InterPro" id="IPR036163">
    <property type="entry name" value="HMA_dom_sf"/>
</dbReference>
<dbReference type="RefSeq" id="WP_007573894.1">
    <property type="nucleotide sequence ID" value="NZ_BPTS01000001.1"/>
</dbReference>
<dbReference type="OrthoDB" id="952277at2"/>
<dbReference type="Gene3D" id="1.10.10.60">
    <property type="entry name" value="Homeodomain-like"/>
    <property type="match status" value="1"/>
</dbReference>
<evidence type="ECO:0000256" key="3">
    <source>
        <dbReference type="ARBA" id="ARBA00023163"/>
    </source>
</evidence>
<evidence type="ECO:0000256" key="1">
    <source>
        <dbReference type="ARBA" id="ARBA00023015"/>
    </source>
</evidence>
<dbReference type="EMBL" id="GL945017">
    <property type="protein sequence ID" value="EGN56665.1"/>
    <property type="molecule type" value="Genomic_DNA"/>
</dbReference>
<dbReference type="SUPFAM" id="SSF46689">
    <property type="entry name" value="Homeodomain-like"/>
    <property type="match status" value="1"/>
</dbReference>
<name>F8N9M3_9BACT</name>
<gene>
    <name evidence="5" type="ORF">Premu_1236</name>
</gene>
<keyword evidence="1" id="KW-0805">Transcription regulation</keyword>
<feature type="domain" description="HTH araC/xylS-type" evidence="4">
    <location>
        <begin position="77"/>
        <end position="177"/>
    </location>
</feature>
<evidence type="ECO:0000259" key="4">
    <source>
        <dbReference type="PROSITE" id="PS01124"/>
    </source>
</evidence>
<proteinExistence type="predicted"/>
<dbReference type="PROSITE" id="PS01124">
    <property type="entry name" value="HTH_ARAC_FAMILY_2"/>
    <property type="match status" value="1"/>
</dbReference>
<dbReference type="Proteomes" id="UP000002772">
    <property type="component" value="Unassembled WGS sequence"/>
</dbReference>
<dbReference type="STRING" id="688246.Premu_1236"/>
<dbReference type="Pfam" id="PF12833">
    <property type="entry name" value="HTH_18"/>
    <property type="match status" value="1"/>
</dbReference>
<dbReference type="SUPFAM" id="SSF55008">
    <property type="entry name" value="HMA, heavy metal-associated domain"/>
    <property type="match status" value="1"/>
</dbReference>
<evidence type="ECO:0000256" key="2">
    <source>
        <dbReference type="ARBA" id="ARBA00023125"/>
    </source>
</evidence>
<dbReference type="PANTHER" id="PTHR43280:SF28">
    <property type="entry name" value="HTH-TYPE TRANSCRIPTIONAL ACTIVATOR RHAS"/>
    <property type="match status" value="1"/>
</dbReference>